<feature type="transmembrane region" description="Helical" evidence="7">
    <location>
        <begin position="202"/>
        <end position="222"/>
    </location>
</feature>
<feature type="domain" description="Major facilitator superfamily (MFS) profile" evidence="8">
    <location>
        <begin position="16"/>
        <end position="469"/>
    </location>
</feature>
<dbReference type="CDD" id="cd17321">
    <property type="entry name" value="MFS_MMR_MDR_like"/>
    <property type="match status" value="1"/>
</dbReference>
<feature type="transmembrane region" description="Helical" evidence="7">
    <location>
        <begin position="380"/>
        <end position="400"/>
    </location>
</feature>
<reference evidence="9" key="2">
    <citation type="submission" date="2021-09" db="EMBL/GenBank/DDBJ databases">
        <authorList>
            <person name="Gilroy R."/>
        </authorList>
    </citation>
    <scope>NUCLEOTIDE SEQUENCE</scope>
    <source>
        <strain evidence="9">ChiGjej2B2-7701</strain>
    </source>
</reference>
<feature type="transmembrane region" description="Helical" evidence="7">
    <location>
        <begin position="85"/>
        <end position="108"/>
    </location>
</feature>
<feature type="transmembrane region" description="Helical" evidence="7">
    <location>
        <begin position="170"/>
        <end position="190"/>
    </location>
</feature>
<sequence length="473" mass="49630">MNRTGARGGTAHRGWALFAILCMTFMEVLDGTIVNVALPTMQAELGVEATEVQLVASAFLVITCAFLLVFGRLGDIVGKVRVFQIGVILFTVGSGLCALSSTLPVLVIARGVQALGVACSLANNQGIITELFAESRGRALGLVATFTALGAMAGPTVGGVLVSMLPWESIFVINIPIGIISFVIGLIALPNRRPTEKRSLDVPGMLLIIPSILLVFVAITLMETAAGPFEFGLLAVGLVLLALFVAVERRVPEPLVRLEVFRNVSFDIDLIAMVLVFLGLSGVTIIMPFYLQSALGLDPGVAGLVMACYPLVNATIGTLSGALSDKIGCIKPTIAGQAVFSAGLFGLSCLALDTPITAIVPMLMFTSLGSAMFQSPNNSLIMGHAAPEMLGFVGSLGNLMRYLGQSLGITISTGVLYGSMSAEAGYRVTSFVEGRPELFMHGLATVFHLLSALVLIALACSLVRTLVIDRRRA</sequence>
<feature type="transmembrane region" description="Helical" evidence="7">
    <location>
        <begin position="303"/>
        <end position="323"/>
    </location>
</feature>
<evidence type="ECO:0000259" key="8">
    <source>
        <dbReference type="PROSITE" id="PS50850"/>
    </source>
</evidence>
<dbReference type="AlphaFoldDB" id="A0A921INI9"/>
<evidence type="ECO:0000256" key="7">
    <source>
        <dbReference type="SAM" id="Phobius"/>
    </source>
</evidence>
<dbReference type="Pfam" id="PF07690">
    <property type="entry name" value="MFS_1"/>
    <property type="match status" value="1"/>
</dbReference>
<evidence type="ECO:0000256" key="5">
    <source>
        <dbReference type="ARBA" id="ARBA00022989"/>
    </source>
</evidence>
<dbReference type="GO" id="GO:0005886">
    <property type="term" value="C:plasma membrane"/>
    <property type="evidence" value="ECO:0007669"/>
    <property type="project" value="UniProtKB-SubCell"/>
</dbReference>
<dbReference type="PANTHER" id="PTHR42718">
    <property type="entry name" value="MAJOR FACILITATOR SUPERFAMILY MULTIDRUG TRANSPORTER MFSC"/>
    <property type="match status" value="1"/>
</dbReference>
<keyword evidence="3" id="KW-1003">Cell membrane</keyword>
<dbReference type="Proteomes" id="UP000746751">
    <property type="component" value="Unassembled WGS sequence"/>
</dbReference>
<dbReference type="InterPro" id="IPR036259">
    <property type="entry name" value="MFS_trans_sf"/>
</dbReference>
<dbReference type="EMBL" id="DYVF01000007">
    <property type="protein sequence ID" value="HJG29944.1"/>
    <property type="molecule type" value="Genomic_DNA"/>
</dbReference>
<evidence type="ECO:0000256" key="4">
    <source>
        <dbReference type="ARBA" id="ARBA00022692"/>
    </source>
</evidence>
<name>A0A921INI9_9ACTN</name>
<accession>A0A921INI9</accession>
<dbReference type="PROSITE" id="PS50850">
    <property type="entry name" value="MFS"/>
    <property type="match status" value="1"/>
</dbReference>
<dbReference type="Gene3D" id="1.20.1250.20">
    <property type="entry name" value="MFS general substrate transporter like domains"/>
    <property type="match status" value="1"/>
</dbReference>
<feature type="transmembrane region" description="Helical" evidence="7">
    <location>
        <begin position="54"/>
        <end position="73"/>
    </location>
</feature>
<feature type="transmembrane region" description="Helical" evidence="7">
    <location>
        <begin position="268"/>
        <end position="291"/>
    </location>
</feature>
<keyword evidence="2" id="KW-0813">Transport</keyword>
<evidence type="ECO:0000313" key="10">
    <source>
        <dbReference type="Proteomes" id="UP000746751"/>
    </source>
</evidence>
<dbReference type="InterPro" id="IPR011701">
    <property type="entry name" value="MFS"/>
</dbReference>
<feature type="transmembrane region" description="Helical" evidence="7">
    <location>
        <begin position="446"/>
        <end position="467"/>
    </location>
</feature>
<evidence type="ECO:0000256" key="2">
    <source>
        <dbReference type="ARBA" id="ARBA00022448"/>
    </source>
</evidence>
<dbReference type="SUPFAM" id="SSF103473">
    <property type="entry name" value="MFS general substrate transporter"/>
    <property type="match status" value="1"/>
</dbReference>
<dbReference type="InterPro" id="IPR020846">
    <property type="entry name" value="MFS_dom"/>
</dbReference>
<keyword evidence="5 7" id="KW-1133">Transmembrane helix</keyword>
<comment type="subcellular location">
    <subcellularLocation>
        <location evidence="1">Cell membrane</location>
        <topology evidence="1">Multi-pass membrane protein</topology>
    </subcellularLocation>
</comment>
<feature type="transmembrane region" description="Helical" evidence="7">
    <location>
        <begin position="12"/>
        <end position="34"/>
    </location>
</feature>
<reference evidence="9" key="1">
    <citation type="journal article" date="2021" name="PeerJ">
        <title>Extensive microbial diversity within the chicken gut microbiome revealed by metagenomics and culture.</title>
        <authorList>
            <person name="Gilroy R."/>
            <person name="Ravi A."/>
            <person name="Getino M."/>
            <person name="Pursley I."/>
            <person name="Horton D.L."/>
            <person name="Alikhan N.F."/>
            <person name="Baker D."/>
            <person name="Gharbi K."/>
            <person name="Hall N."/>
            <person name="Watson M."/>
            <person name="Adriaenssens E.M."/>
            <person name="Foster-Nyarko E."/>
            <person name="Jarju S."/>
            <person name="Secka A."/>
            <person name="Antonio M."/>
            <person name="Oren A."/>
            <person name="Chaudhuri R.R."/>
            <person name="La Ragione R."/>
            <person name="Hildebrand F."/>
            <person name="Pallen M.J."/>
        </authorList>
    </citation>
    <scope>NUCLEOTIDE SEQUENCE</scope>
    <source>
        <strain evidence="9">ChiGjej2B2-7701</strain>
    </source>
</reference>
<feature type="transmembrane region" description="Helical" evidence="7">
    <location>
        <begin position="140"/>
        <end position="164"/>
    </location>
</feature>
<keyword evidence="6 7" id="KW-0472">Membrane</keyword>
<evidence type="ECO:0000256" key="1">
    <source>
        <dbReference type="ARBA" id="ARBA00004651"/>
    </source>
</evidence>
<dbReference type="GO" id="GO:0022857">
    <property type="term" value="F:transmembrane transporter activity"/>
    <property type="evidence" value="ECO:0007669"/>
    <property type="project" value="InterPro"/>
</dbReference>
<organism evidence="9 10">
    <name type="scientific">Collinsella ihumii</name>
    <dbReference type="NCBI Taxonomy" id="1720204"/>
    <lineage>
        <taxon>Bacteria</taxon>
        <taxon>Bacillati</taxon>
        <taxon>Actinomycetota</taxon>
        <taxon>Coriobacteriia</taxon>
        <taxon>Coriobacteriales</taxon>
        <taxon>Coriobacteriaceae</taxon>
        <taxon>Collinsella</taxon>
    </lineage>
</organism>
<dbReference type="PRINTS" id="PR01036">
    <property type="entry name" value="TCRTETB"/>
</dbReference>
<dbReference type="Gene3D" id="1.20.1720.10">
    <property type="entry name" value="Multidrug resistance protein D"/>
    <property type="match status" value="1"/>
</dbReference>
<feature type="transmembrane region" description="Helical" evidence="7">
    <location>
        <begin position="335"/>
        <end position="360"/>
    </location>
</feature>
<evidence type="ECO:0000256" key="6">
    <source>
        <dbReference type="ARBA" id="ARBA00023136"/>
    </source>
</evidence>
<comment type="caution">
    <text evidence="9">The sequence shown here is derived from an EMBL/GenBank/DDBJ whole genome shotgun (WGS) entry which is preliminary data.</text>
</comment>
<feature type="transmembrane region" description="Helical" evidence="7">
    <location>
        <begin position="114"/>
        <end position="133"/>
    </location>
</feature>
<evidence type="ECO:0000313" key="9">
    <source>
        <dbReference type="EMBL" id="HJG29944.1"/>
    </source>
</evidence>
<feature type="transmembrane region" description="Helical" evidence="7">
    <location>
        <begin position="228"/>
        <end position="247"/>
    </location>
</feature>
<keyword evidence="4 7" id="KW-0812">Transmembrane</keyword>
<proteinExistence type="predicted"/>
<gene>
    <name evidence="9" type="ORF">K8U80_00945</name>
</gene>
<dbReference type="PANTHER" id="PTHR42718:SF46">
    <property type="entry name" value="BLR6921 PROTEIN"/>
    <property type="match status" value="1"/>
</dbReference>
<protein>
    <submittedName>
        <fullName evidence="9">MFS transporter</fullName>
    </submittedName>
</protein>
<evidence type="ECO:0000256" key="3">
    <source>
        <dbReference type="ARBA" id="ARBA00022475"/>
    </source>
</evidence>
<feature type="transmembrane region" description="Helical" evidence="7">
    <location>
        <begin position="407"/>
        <end position="426"/>
    </location>
</feature>